<proteinExistence type="predicted"/>
<dbReference type="EMBL" id="QBMN01000001">
    <property type="protein sequence ID" value="PZO45843.1"/>
    <property type="molecule type" value="Genomic_DNA"/>
</dbReference>
<reference evidence="2" key="1">
    <citation type="submission" date="2018-04" db="EMBL/GenBank/DDBJ databases">
        <authorList>
            <person name="Cornet L."/>
        </authorList>
    </citation>
    <scope>NUCLEOTIDE SEQUENCE [LARGE SCALE GENOMIC DNA]</scope>
</reference>
<dbReference type="AlphaFoldDB" id="A0A2W4WL40"/>
<reference evidence="1 2" key="2">
    <citation type="submission" date="2018-06" db="EMBL/GenBank/DDBJ databases">
        <title>Metagenomic assembly of (sub)arctic Cyanobacteria and their associated microbiome from non-axenic cultures.</title>
        <authorList>
            <person name="Baurain D."/>
        </authorList>
    </citation>
    <scope>NUCLEOTIDE SEQUENCE [LARGE SCALE GENOMIC DNA]</scope>
    <source>
        <strain evidence="1">ULC041bin1</strain>
    </source>
</reference>
<evidence type="ECO:0000313" key="2">
    <source>
        <dbReference type="Proteomes" id="UP000249081"/>
    </source>
</evidence>
<organism evidence="1 2">
    <name type="scientific">Shackletoniella antarctica</name>
    <dbReference type="NCBI Taxonomy" id="268115"/>
    <lineage>
        <taxon>Bacteria</taxon>
        <taxon>Bacillati</taxon>
        <taxon>Cyanobacteriota</taxon>
        <taxon>Cyanophyceae</taxon>
        <taxon>Oculatellales</taxon>
        <taxon>Oculatellaceae</taxon>
        <taxon>Shackletoniella</taxon>
    </lineage>
</organism>
<name>A0A2W4WL40_9CYAN</name>
<evidence type="ECO:0000313" key="1">
    <source>
        <dbReference type="EMBL" id="PZO45843.1"/>
    </source>
</evidence>
<comment type="caution">
    <text evidence="1">The sequence shown here is derived from an EMBL/GenBank/DDBJ whole genome shotgun (WGS) entry which is preliminary data.</text>
</comment>
<protein>
    <submittedName>
        <fullName evidence="1">Uncharacterized protein</fullName>
    </submittedName>
</protein>
<dbReference type="Proteomes" id="UP000249081">
    <property type="component" value="Unassembled WGS sequence"/>
</dbReference>
<sequence length="69" mass="7907">MTYEFKLPTRQQEVVRLIALGDYSAVRDTIHQLGAIGYADPDRWTKLIPTGREGEYISIHTRRYAPAAE</sequence>
<gene>
    <name evidence="1" type="ORF">DCF17_00130</name>
</gene>
<accession>A0A2W4WL40</accession>